<keyword evidence="4" id="KW-1185">Reference proteome</keyword>
<evidence type="ECO:0000313" key="2">
    <source>
        <dbReference type="EMBL" id="KFB40305.1"/>
    </source>
</evidence>
<dbReference type="EMBL" id="KE525006">
    <property type="protein sequence ID" value="KFB40305.1"/>
    <property type="molecule type" value="Genomic_DNA"/>
</dbReference>
<gene>
    <name evidence="2" type="ORF">ZHAS_00007791</name>
</gene>
<feature type="compositionally biased region" description="Basic and acidic residues" evidence="1">
    <location>
        <begin position="1"/>
        <end position="14"/>
    </location>
</feature>
<dbReference type="EMBL" id="ATLV01015294">
    <property type="status" value="NOT_ANNOTATED_CDS"/>
    <property type="molecule type" value="Genomic_DNA"/>
</dbReference>
<evidence type="ECO:0000313" key="3">
    <source>
        <dbReference type="EnsemblMetazoa" id="ASIC007791-PA"/>
    </source>
</evidence>
<feature type="region of interest" description="Disordered" evidence="1">
    <location>
        <begin position="1"/>
        <end position="39"/>
    </location>
</feature>
<reference evidence="2 4" key="1">
    <citation type="journal article" date="2014" name="BMC Genomics">
        <title>Genome sequence of Anopheles sinensis provides insight into genetics basis of mosquito competence for malaria parasites.</title>
        <authorList>
            <person name="Zhou D."/>
            <person name="Zhang D."/>
            <person name="Ding G."/>
            <person name="Shi L."/>
            <person name="Hou Q."/>
            <person name="Ye Y."/>
            <person name="Xu Y."/>
            <person name="Zhou H."/>
            <person name="Xiong C."/>
            <person name="Li S."/>
            <person name="Yu J."/>
            <person name="Hong S."/>
            <person name="Yu X."/>
            <person name="Zou P."/>
            <person name="Chen C."/>
            <person name="Chang X."/>
            <person name="Wang W."/>
            <person name="Lv Y."/>
            <person name="Sun Y."/>
            <person name="Ma L."/>
            <person name="Shen B."/>
            <person name="Zhu C."/>
        </authorList>
    </citation>
    <scope>NUCLEOTIDE SEQUENCE [LARGE SCALE GENOMIC DNA]</scope>
</reference>
<evidence type="ECO:0000256" key="1">
    <source>
        <dbReference type="SAM" id="MobiDB-lite"/>
    </source>
</evidence>
<name>A0A084VQR1_ANOSI</name>
<organism evidence="2">
    <name type="scientific">Anopheles sinensis</name>
    <name type="common">Mosquito</name>
    <dbReference type="NCBI Taxonomy" id="74873"/>
    <lineage>
        <taxon>Eukaryota</taxon>
        <taxon>Metazoa</taxon>
        <taxon>Ecdysozoa</taxon>
        <taxon>Arthropoda</taxon>
        <taxon>Hexapoda</taxon>
        <taxon>Insecta</taxon>
        <taxon>Pterygota</taxon>
        <taxon>Neoptera</taxon>
        <taxon>Endopterygota</taxon>
        <taxon>Diptera</taxon>
        <taxon>Nematocera</taxon>
        <taxon>Culicoidea</taxon>
        <taxon>Culicidae</taxon>
        <taxon>Anophelinae</taxon>
        <taxon>Anopheles</taxon>
    </lineage>
</organism>
<dbReference type="AlphaFoldDB" id="A0A084VQR1"/>
<sequence>MLRTVMDHRYDRQPGNEGNAVGRRSSSPRPKVRPHRLGVRCNPKDKRLQFRESEVATRNRRIPTFHPLYGADGWIIDRSLNKRSNGVE</sequence>
<accession>A0A084VQR1</accession>
<reference evidence="3" key="2">
    <citation type="submission" date="2020-05" db="UniProtKB">
        <authorList>
            <consortium name="EnsemblMetazoa"/>
        </authorList>
    </citation>
    <scope>IDENTIFICATION</scope>
</reference>
<evidence type="ECO:0000313" key="4">
    <source>
        <dbReference type="Proteomes" id="UP000030765"/>
    </source>
</evidence>
<dbReference type="Proteomes" id="UP000030765">
    <property type="component" value="Unassembled WGS sequence"/>
</dbReference>
<dbReference type="VEuPathDB" id="VectorBase:ASIC007791"/>
<dbReference type="EnsemblMetazoa" id="ASIC007791-RA">
    <property type="protein sequence ID" value="ASIC007791-PA"/>
    <property type="gene ID" value="ASIC007791"/>
</dbReference>
<protein>
    <submittedName>
        <fullName evidence="2 3">Uncharacterized protein</fullName>
    </submittedName>
</protein>
<proteinExistence type="predicted"/>